<keyword evidence="5" id="KW-1185">Reference proteome</keyword>
<evidence type="ECO:0000256" key="2">
    <source>
        <dbReference type="ARBA" id="ARBA00023242"/>
    </source>
</evidence>
<dbReference type="SMART" id="SM00674">
    <property type="entry name" value="CENPB"/>
    <property type="match status" value="1"/>
</dbReference>
<dbReference type="AlphaFoldDB" id="A0ABD0KTU9"/>
<comment type="caution">
    <text evidence="4">The sequence shown here is derived from an EMBL/GenBank/DDBJ whole genome shotgun (WGS) entry which is preliminary data.</text>
</comment>
<evidence type="ECO:0000256" key="1">
    <source>
        <dbReference type="ARBA" id="ARBA00023125"/>
    </source>
</evidence>
<keyword evidence="2" id="KW-0539">Nucleus</keyword>
<gene>
    <name evidence="4" type="ORF">BaRGS_00018108</name>
</gene>
<sequence length="175" mass="20212">MAEKVRQSLSLKRKFEIIDYVEKNPCKQRKTIATELSVPASTLSKIIKDKQKYLQQYETSKNPDMKRNRGPKLESVDTELLNWFAATRSQNIPVDGEMLKTKAEELAACSLSDWKCSDGWLHRWKKRHGISFKAVSGERACVDEEVTDAWVQNVLLPTLRKYEAQDVYNVDETTE</sequence>
<dbReference type="Pfam" id="PF03221">
    <property type="entry name" value="HTH_Tnp_Tc5"/>
    <property type="match status" value="1"/>
</dbReference>
<feature type="domain" description="HTH CENPB-type" evidence="3">
    <location>
        <begin position="64"/>
        <end position="134"/>
    </location>
</feature>
<dbReference type="PANTHER" id="PTHR19303">
    <property type="entry name" value="TRANSPOSON"/>
    <property type="match status" value="1"/>
</dbReference>
<dbReference type="Gene3D" id="1.10.10.60">
    <property type="entry name" value="Homeodomain-like"/>
    <property type="match status" value="2"/>
</dbReference>
<dbReference type="SUPFAM" id="SSF46689">
    <property type="entry name" value="Homeodomain-like"/>
    <property type="match status" value="2"/>
</dbReference>
<organism evidence="4 5">
    <name type="scientific">Batillaria attramentaria</name>
    <dbReference type="NCBI Taxonomy" id="370345"/>
    <lineage>
        <taxon>Eukaryota</taxon>
        <taxon>Metazoa</taxon>
        <taxon>Spiralia</taxon>
        <taxon>Lophotrochozoa</taxon>
        <taxon>Mollusca</taxon>
        <taxon>Gastropoda</taxon>
        <taxon>Caenogastropoda</taxon>
        <taxon>Sorbeoconcha</taxon>
        <taxon>Cerithioidea</taxon>
        <taxon>Batillariidae</taxon>
        <taxon>Batillaria</taxon>
    </lineage>
</organism>
<evidence type="ECO:0000259" key="3">
    <source>
        <dbReference type="PROSITE" id="PS51253"/>
    </source>
</evidence>
<dbReference type="InterPro" id="IPR050863">
    <property type="entry name" value="CenT-Element_Derived"/>
</dbReference>
<evidence type="ECO:0000313" key="5">
    <source>
        <dbReference type="Proteomes" id="UP001519460"/>
    </source>
</evidence>
<protein>
    <recommendedName>
        <fullName evidence="3">HTH CENPB-type domain-containing protein</fullName>
    </recommendedName>
</protein>
<name>A0ABD0KTU9_9CAEN</name>
<dbReference type="InterPro" id="IPR009057">
    <property type="entry name" value="Homeodomain-like_sf"/>
</dbReference>
<dbReference type="Proteomes" id="UP001519460">
    <property type="component" value="Unassembled WGS sequence"/>
</dbReference>
<dbReference type="PANTHER" id="PTHR19303:SF73">
    <property type="entry name" value="PROTEIN PDC2"/>
    <property type="match status" value="1"/>
</dbReference>
<reference evidence="4 5" key="1">
    <citation type="journal article" date="2023" name="Sci. Data">
        <title>Genome assembly of the Korean intertidal mud-creeper Batillaria attramentaria.</title>
        <authorList>
            <person name="Patra A.K."/>
            <person name="Ho P.T."/>
            <person name="Jun S."/>
            <person name="Lee S.J."/>
            <person name="Kim Y."/>
            <person name="Won Y.J."/>
        </authorList>
    </citation>
    <scope>NUCLEOTIDE SEQUENCE [LARGE SCALE GENOMIC DNA]</scope>
    <source>
        <strain evidence="4">Wonlab-2016</strain>
    </source>
</reference>
<proteinExistence type="predicted"/>
<keyword evidence="1" id="KW-0238">DNA-binding</keyword>
<dbReference type="PROSITE" id="PS51253">
    <property type="entry name" value="HTH_CENPB"/>
    <property type="match status" value="1"/>
</dbReference>
<dbReference type="GO" id="GO:0003677">
    <property type="term" value="F:DNA binding"/>
    <property type="evidence" value="ECO:0007669"/>
    <property type="project" value="UniProtKB-KW"/>
</dbReference>
<evidence type="ECO:0000313" key="4">
    <source>
        <dbReference type="EMBL" id="KAK7490691.1"/>
    </source>
</evidence>
<dbReference type="InterPro" id="IPR006600">
    <property type="entry name" value="HTH_CenpB_DNA-bd_dom"/>
</dbReference>
<accession>A0ABD0KTU9</accession>
<dbReference type="Pfam" id="PF04218">
    <property type="entry name" value="CENP-B_N"/>
    <property type="match status" value="1"/>
</dbReference>
<dbReference type="EMBL" id="JACVVK020000124">
    <property type="protein sequence ID" value="KAK7490691.1"/>
    <property type="molecule type" value="Genomic_DNA"/>
</dbReference>
<dbReference type="InterPro" id="IPR007889">
    <property type="entry name" value="HTH_Psq"/>
</dbReference>